<reference evidence="2 3" key="1">
    <citation type="submission" date="2014-04" db="EMBL/GenBank/DDBJ databases">
        <authorList>
            <consortium name="DOE Joint Genome Institute"/>
            <person name="Kuo A."/>
            <person name="Kohler A."/>
            <person name="Costa M.D."/>
            <person name="Nagy L.G."/>
            <person name="Floudas D."/>
            <person name="Copeland A."/>
            <person name="Barry K.W."/>
            <person name="Cichocki N."/>
            <person name="Veneault-Fourrey C."/>
            <person name="LaButti K."/>
            <person name="Lindquist E.A."/>
            <person name="Lipzen A."/>
            <person name="Lundell T."/>
            <person name="Morin E."/>
            <person name="Murat C."/>
            <person name="Sun H."/>
            <person name="Tunlid A."/>
            <person name="Henrissat B."/>
            <person name="Grigoriev I.V."/>
            <person name="Hibbett D.S."/>
            <person name="Martin F."/>
            <person name="Nordberg H.P."/>
            <person name="Cantor M.N."/>
            <person name="Hua S.X."/>
        </authorList>
    </citation>
    <scope>NUCLEOTIDE SEQUENCE [LARGE SCALE GENOMIC DNA]</scope>
    <source>
        <strain evidence="2 3">Marx 270</strain>
    </source>
</reference>
<dbReference type="EMBL" id="KN831946">
    <property type="protein sequence ID" value="KIO13190.1"/>
    <property type="molecule type" value="Genomic_DNA"/>
</dbReference>
<evidence type="ECO:0000313" key="2">
    <source>
        <dbReference type="EMBL" id="KIO13190.1"/>
    </source>
</evidence>
<dbReference type="HOGENOM" id="CLU_133400_0_0_1"/>
<name>A0A0C3PGT3_PISTI</name>
<dbReference type="Proteomes" id="UP000054217">
    <property type="component" value="Unassembled WGS sequence"/>
</dbReference>
<keyword evidence="3" id="KW-1185">Reference proteome</keyword>
<feature type="compositionally biased region" description="Polar residues" evidence="1">
    <location>
        <begin position="80"/>
        <end position="94"/>
    </location>
</feature>
<sequence length="171" mass="18549">MRTCEVRKRGRGDKYSTRQRERFQRGYQDRCGRWEDDRHAKGPLGGRPSSSSVEARRTGKSNSSKRREATRAGSFHRNNKTPTRSCSPAPVASSSTITLDAISHYGIFPDHTGMPDHGPSNVAVGSVGVDVSIEGLEEEYGEEYDGVADAEGEDDTMEQGGDAEIAGGVAE</sequence>
<dbReference type="AlphaFoldDB" id="A0A0C3PGT3"/>
<organism evidence="2 3">
    <name type="scientific">Pisolithus tinctorius Marx 270</name>
    <dbReference type="NCBI Taxonomy" id="870435"/>
    <lineage>
        <taxon>Eukaryota</taxon>
        <taxon>Fungi</taxon>
        <taxon>Dikarya</taxon>
        <taxon>Basidiomycota</taxon>
        <taxon>Agaricomycotina</taxon>
        <taxon>Agaricomycetes</taxon>
        <taxon>Agaricomycetidae</taxon>
        <taxon>Boletales</taxon>
        <taxon>Sclerodermatineae</taxon>
        <taxon>Pisolithaceae</taxon>
        <taxon>Pisolithus</taxon>
    </lineage>
</organism>
<protein>
    <submittedName>
        <fullName evidence="2">Uncharacterized protein</fullName>
    </submittedName>
</protein>
<proteinExistence type="predicted"/>
<gene>
    <name evidence="2" type="ORF">M404DRAFT_18667</name>
</gene>
<feature type="region of interest" description="Disordered" evidence="1">
    <location>
        <begin position="1"/>
        <end position="94"/>
    </location>
</feature>
<evidence type="ECO:0000313" key="3">
    <source>
        <dbReference type="Proteomes" id="UP000054217"/>
    </source>
</evidence>
<evidence type="ECO:0000256" key="1">
    <source>
        <dbReference type="SAM" id="MobiDB-lite"/>
    </source>
</evidence>
<accession>A0A0C3PGT3</accession>
<feature type="compositionally biased region" description="Basic and acidic residues" evidence="1">
    <location>
        <begin position="1"/>
        <end position="40"/>
    </location>
</feature>
<feature type="region of interest" description="Disordered" evidence="1">
    <location>
        <begin position="149"/>
        <end position="171"/>
    </location>
</feature>
<reference evidence="3" key="2">
    <citation type="submission" date="2015-01" db="EMBL/GenBank/DDBJ databases">
        <title>Evolutionary Origins and Diversification of the Mycorrhizal Mutualists.</title>
        <authorList>
            <consortium name="DOE Joint Genome Institute"/>
            <consortium name="Mycorrhizal Genomics Consortium"/>
            <person name="Kohler A."/>
            <person name="Kuo A."/>
            <person name="Nagy L.G."/>
            <person name="Floudas D."/>
            <person name="Copeland A."/>
            <person name="Barry K.W."/>
            <person name="Cichocki N."/>
            <person name="Veneault-Fourrey C."/>
            <person name="LaButti K."/>
            <person name="Lindquist E.A."/>
            <person name="Lipzen A."/>
            <person name="Lundell T."/>
            <person name="Morin E."/>
            <person name="Murat C."/>
            <person name="Riley R."/>
            <person name="Ohm R."/>
            <person name="Sun H."/>
            <person name="Tunlid A."/>
            <person name="Henrissat B."/>
            <person name="Grigoriev I.V."/>
            <person name="Hibbett D.S."/>
            <person name="Martin F."/>
        </authorList>
    </citation>
    <scope>NUCLEOTIDE SEQUENCE [LARGE SCALE GENOMIC DNA]</scope>
    <source>
        <strain evidence="3">Marx 270</strain>
    </source>
</reference>
<dbReference type="InParanoid" id="A0A0C3PGT3"/>